<gene>
    <name evidence="1" type="ORF">CEXT_550971</name>
</gene>
<name>A0AAV4U644_CAEEX</name>
<dbReference type="Proteomes" id="UP001054945">
    <property type="component" value="Unassembled WGS sequence"/>
</dbReference>
<accession>A0AAV4U644</accession>
<organism evidence="1 2">
    <name type="scientific">Caerostris extrusa</name>
    <name type="common">Bark spider</name>
    <name type="synonym">Caerostris bankana</name>
    <dbReference type="NCBI Taxonomy" id="172846"/>
    <lineage>
        <taxon>Eukaryota</taxon>
        <taxon>Metazoa</taxon>
        <taxon>Ecdysozoa</taxon>
        <taxon>Arthropoda</taxon>
        <taxon>Chelicerata</taxon>
        <taxon>Arachnida</taxon>
        <taxon>Araneae</taxon>
        <taxon>Araneomorphae</taxon>
        <taxon>Entelegynae</taxon>
        <taxon>Araneoidea</taxon>
        <taxon>Araneidae</taxon>
        <taxon>Caerostris</taxon>
    </lineage>
</organism>
<dbReference type="EMBL" id="BPLR01012330">
    <property type="protein sequence ID" value="GIY53202.1"/>
    <property type="molecule type" value="Genomic_DNA"/>
</dbReference>
<evidence type="ECO:0000313" key="2">
    <source>
        <dbReference type="Proteomes" id="UP001054945"/>
    </source>
</evidence>
<evidence type="ECO:0000313" key="1">
    <source>
        <dbReference type="EMBL" id="GIY53202.1"/>
    </source>
</evidence>
<dbReference type="AlphaFoldDB" id="A0AAV4U644"/>
<keyword evidence="2" id="KW-1185">Reference proteome</keyword>
<proteinExistence type="predicted"/>
<comment type="caution">
    <text evidence="1">The sequence shown here is derived from an EMBL/GenBank/DDBJ whole genome shotgun (WGS) entry which is preliminary data.</text>
</comment>
<reference evidence="1 2" key="1">
    <citation type="submission" date="2021-06" db="EMBL/GenBank/DDBJ databases">
        <title>Caerostris extrusa draft genome.</title>
        <authorList>
            <person name="Kono N."/>
            <person name="Arakawa K."/>
        </authorList>
    </citation>
    <scope>NUCLEOTIDE SEQUENCE [LARGE SCALE GENOMIC DNA]</scope>
</reference>
<protein>
    <submittedName>
        <fullName evidence="1">Uncharacterized protein</fullName>
    </submittedName>
</protein>
<sequence>MPFKRTFQNTQSSLQHYQYRKTQPQICKFSINFPIGSYICMFASISVCGEELNVCKGAVHAPGCSASKLFQWVFNASKRTHFLRGCKNWRVENGGAIHCVRLFLARFKRV</sequence>